<reference evidence="3" key="1">
    <citation type="journal article" date="2019" name="Int. J. Syst. Evol. Microbiol.">
        <title>The Global Catalogue of Microorganisms (GCM) 10K type strain sequencing project: providing services to taxonomists for standard genome sequencing and annotation.</title>
        <authorList>
            <consortium name="The Broad Institute Genomics Platform"/>
            <consortium name="The Broad Institute Genome Sequencing Center for Infectious Disease"/>
            <person name="Wu L."/>
            <person name="Ma J."/>
        </authorList>
    </citation>
    <scope>NUCLEOTIDE SEQUENCE [LARGE SCALE GENOMIC DNA]</scope>
    <source>
        <strain evidence="3">JCM 15481</strain>
    </source>
</reference>
<accession>A0ABP5JZU9</accession>
<evidence type="ECO:0000313" key="2">
    <source>
        <dbReference type="EMBL" id="GAA2122798.1"/>
    </source>
</evidence>
<keyword evidence="3" id="KW-1185">Reference proteome</keyword>
<feature type="region of interest" description="Disordered" evidence="1">
    <location>
        <begin position="161"/>
        <end position="217"/>
    </location>
</feature>
<dbReference type="EMBL" id="BAAAPF010000068">
    <property type="protein sequence ID" value="GAA2122798.1"/>
    <property type="molecule type" value="Genomic_DNA"/>
</dbReference>
<evidence type="ECO:0000313" key="3">
    <source>
        <dbReference type="Proteomes" id="UP001500443"/>
    </source>
</evidence>
<evidence type="ECO:0000256" key="1">
    <source>
        <dbReference type="SAM" id="MobiDB-lite"/>
    </source>
</evidence>
<comment type="caution">
    <text evidence="2">The sequence shown here is derived from an EMBL/GenBank/DDBJ whole genome shotgun (WGS) entry which is preliminary data.</text>
</comment>
<feature type="region of interest" description="Disordered" evidence="1">
    <location>
        <begin position="24"/>
        <end position="48"/>
    </location>
</feature>
<name>A0ABP5JZU9_9ACTN</name>
<organism evidence="2 3">
    <name type="scientific">Streptomyces synnematoformans</name>
    <dbReference type="NCBI Taxonomy" id="415721"/>
    <lineage>
        <taxon>Bacteria</taxon>
        <taxon>Bacillati</taxon>
        <taxon>Actinomycetota</taxon>
        <taxon>Actinomycetes</taxon>
        <taxon>Kitasatosporales</taxon>
        <taxon>Streptomycetaceae</taxon>
        <taxon>Streptomyces</taxon>
    </lineage>
</organism>
<sequence length="217" mass="22781">MTATADRECVVTLAELKAVVSDGPVHADIPPAVPRPRHRRQRSRSLPGPVHRVRAEVRRGGTGGLWVDEHVRAGLHAPAPWPRLADVLLAAGGGPGDVRAAAERHPGALVVAGYRGGQCWLCYGSRVLSLHVAADAPGPGRCWHAVASAVHAWLTAGILTDPTPGPVRLGETPPPADGTRRCPPYLRGGPAPQSSSSRRSRSRTASARGESEPPEVT</sequence>
<proteinExistence type="predicted"/>
<protein>
    <submittedName>
        <fullName evidence="2">Uncharacterized protein</fullName>
    </submittedName>
</protein>
<gene>
    <name evidence="2" type="ORF">GCM10009802_26910</name>
</gene>
<dbReference type="Proteomes" id="UP001500443">
    <property type="component" value="Unassembled WGS sequence"/>
</dbReference>